<dbReference type="RefSeq" id="WP_348388080.1">
    <property type="nucleotide sequence ID" value="NZ_CP134146.1"/>
</dbReference>
<accession>A0ABY9TJA5</accession>
<organism evidence="2 3">
    <name type="scientific">Thalassotalea nanhaiensis</name>
    <dbReference type="NCBI Taxonomy" id="3065648"/>
    <lineage>
        <taxon>Bacteria</taxon>
        <taxon>Pseudomonadati</taxon>
        <taxon>Pseudomonadota</taxon>
        <taxon>Gammaproteobacteria</taxon>
        <taxon>Alteromonadales</taxon>
        <taxon>Colwelliaceae</taxon>
        <taxon>Thalassotalea</taxon>
    </lineage>
</organism>
<dbReference type="Proteomes" id="UP001248581">
    <property type="component" value="Chromosome"/>
</dbReference>
<evidence type="ECO:0000313" key="2">
    <source>
        <dbReference type="EMBL" id="WNC68926.1"/>
    </source>
</evidence>
<name>A0ABY9TJA5_9GAMM</name>
<dbReference type="InterPro" id="IPR053143">
    <property type="entry name" value="Arylsulfate_ST"/>
</dbReference>
<dbReference type="Gene3D" id="2.60.40.3010">
    <property type="match status" value="2"/>
</dbReference>
<sequence length="700" mass="77002">MLSKIPRFIITATVCLIIVACGGDDKALNASPTLAIHAPVESNELEVVELSAVAADDDGVISSYLWQQIAGTPVVLNGVNHLTVSFTAPEIAQDEILEFSLTVQDNDGAEARETVSLSVLNVNKLPSITIDAVQQVNELSVLNLAATASDEDGEIVSYNWQQVSGTAANLVSNTEAELMILLPNIELDELLTFTLTVTDDAAGQTTEEISILVKALTLAQSSSLVAEHVIENDPSSSIFISAFDIQLDDSVLESVSFSILAKKQAVASEIKATYEIERLSKIDGGVQLPIFGMYRGYNNTIELAFKFIDGSTKLLTKQVETETLIEPEDSPFNQYKISSPSLYQSSPSYDYLLMKTARHGPVIMDVDGNVRWQAYMPDNEFYNGYSSIFDNGAFRIALKNKLYTLELDGTFSSVEINHDEFTDIAAHHELSKGKTGYFVEVDANKSGTTEQIIESILLEVDESGDVINTWDFADILSDYMIENGDDPANFVRNGVDWFHMNSAIYSESDDSIIVSSRENFVIKIDYKTAKIKWLLGDESKHWYVNYPSLRTLSLLSNDTKPIGQHALSLVAGELLLFNDGQFSFNQPEEQPEGLALTSSPSAKYVIDENTLTASVSWEYDPAIYSDVCSSIYQDESSVTGDYLVNFAAVNRLNSEPIATIIQGVNEDKELMFEFQFETKAPCAAAWNSSIVYGLTDLQVN</sequence>
<evidence type="ECO:0000313" key="3">
    <source>
        <dbReference type="Proteomes" id="UP001248581"/>
    </source>
</evidence>
<dbReference type="PROSITE" id="PS51257">
    <property type="entry name" value="PROKAR_LIPOPROTEIN"/>
    <property type="match status" value="1"/>
</dbReference>
<dbReference type="Pfam" id="PF22352">
    <property type="entry name" value="K319L-like_PKD"/>
    <property type="match status" value="2"/>
</dbReference>
<gene>
    <name evidence="2" type="ORF">RI845_01935</name>
</gene>
<dbReference type="InterPro" id="IPR035391">
    <property type="entry name" value="Arylsulfotran_N"/>
</dbReference>
<proteinExistence type="predicted"/>
<feature type="domain" description="Arylsulfotransferase N-terminal" evidence="1">
    <location>
        <begin position="245"/>
        <end position="322"/>
    </location>
</feature>
<reference evidence="3" key="1">
    <citation type="submission" date="2023-09" db="EMBL/GenBank/DDBJ databases">
        <authorList>
            <person name="Li S."/>
            <person name="Li X."/>
            <person name="Zhang C."/>
            <person name="Zhao Z."/>
        </authorList>
    </citation>
    <scope>NUCLEOTIDE SEQUENCE [LARGE SCALE GENOMIC DNA]</scope>
    <source>
        <strain evidence="3">SQ345</strain>
    </source>
</reference>
<dbReference type="PANTHER" id="PTHR35340:SF10">
    <property type="entry name" value="CYTOPLASMIC PROTEIN"/>
    <property type="match status" value="1"/>
</dbReference>
<protein>
    <submittedName>
        <fullName evidence="2">Aryl-sulfate sulfotransferase</fullName>
    </submittedName>
</protein>
<dbReference type="InterPro" id="IPR010262">
    <property type="entry name" value="Arylsulfotransferase_bact"/>
</dbReference>
<dbReference type="PANTHER" id="PTHR35340">
    <property type="entry name" value="PQQ ENZYME REPEAT PROTEIN-RELATED"/>
    <property type="match status" value="1"/>
</dbReference>
<keyword evidence="3" id="KW-1185">Reference proteome</keyword>
<dbReference type="EMBL" id="CP134146">
    <property type="protein sequence ID" value="WNC68926.1"/>
    <property type="molecule type" value="Genomic_DNA"/>
</dbReference>
<evidence type="ECO:0000259" key="1">
    <source>
        <dbReference type="Pfam" id="PF17425"/>
    </source>
</evidence>
<dbReference type="Pfam" id="PF17425">
    <property type="entry name" value="Arylsulfotran_N"/>
    <property type="match status" value="1"/>
</dbReference>
<dbReference type="Pfam" id="PF05935">
    <property type="entry name" value="Arylsulfotrans"/>
    <property type="match status" value="1"/>
</dbReference>